<dbReference type="EMBL" id="JACXAE010000107">
    <property type="protein sequence ID" value="MBD2777265.1"/>
    <property type="molecule type" value="Genomic_DNA"/>
</dbReference>
<reference evidence="2" key="1">
    <citation type="submission" date="2020-09" db="EMBL/GenBank/DDBJ databases">
        <title>Iningainema tapete sp. nov. (Scytonemataceae, Cyanobacteria) from greenhouses in central Florida (USA) produces two types of nodularin with biosynthetic potential for microcystin-LR and anabaenopeptins.</title>
        <authorList>
            <person name="Berthold D.E."/>
            <person name="Lefler F.W."/>
            <person name="Huang I.-S."/>
            <person name="Abdulla H."/>
            <person name="Zimba P.V."/>
            <person name="Laughinghouse H.D. IV."/>
        </authorList>
    </citation>
    <scope>NUCLEOTIDE SEQUENCE</scope>
    <source>
        <strain evidence="2">BLCCT55</strain>
    </source>
</reference>
<sequence length="236" mass="25611">MINNQHPKLLEPNYRGIRLFLDSADTQQWQNWLPTGLFYGVTTNPLLLEKAQVTCSVSQLKDQARLAFSLKAQEVQLQTWGTTVDSLVTTGKLLAAIDQRIVVKVPITKMGTEAAARLIAEGMRITLTGVYAIHQVFIAAALGADYVAPYLGRINDLGRNGREDLVAMQQAIAGVGSATRILVASIRSVDDITLLATQGMNTFTFSPLVAAAFFDVTATNQAATDFEQAARRQGAE</sequence>
<dbReference type="Gene3D" id="3.20.20.70">
    <property type="entry name" value="Aldolase class I"/>
    <property type="match status" value="1"/>
</dbReference>
<evidence type="ECO:0000313" key="3">
    <source>
        <dbReference type="Proteomes" id="UP000629098"/>
    </source>
</evidence>
<evidence type="ECO:0000256" key="1">
    <source>
        <dbReference type="ARBA" id="ARBA00023270"/>
    </source>
</evidence>
<dbReference type="RefSeq" id="WP_190836331.1">
    <property type="nucleotide sequence ID" value="NZ_CAWPPI010000107.1"/>
</dbReference>
<dbReference type="PANTHER" id="PTHR10683:SF40">
    <property type="entry name" value="FRUCTOSE-6-PHOSPHATE ALDOLASE 1-RELATED"/>
    <property type="match status" value="1"/>
</dbReference>
<protein>
    <submittedName>
        <fullName evidence="2">Transaldolase</fullName>
    </submittedName>
</protein>
<dbReference type="GO" id="GO:0005975">
    <property type="term" value="P:carbohydrate metabolic process"/>
    <property type="evidence" value="ECO:0007669"/>
    <property type="project" value="InterPro"/>
</dbReference>
<keyword evidence="3" id="KW-1185">Reference proteome</keyword>
<gene>
    <name evidence="2" type="ORF">ICL16_35765</name>
</gene>
<dbReference type="InterPro" id="IPR001585">
    <property type="entry name" value="TAL/FSA"/>
</dbReference>
<accession>A0A8J6XRV9</accession>
<keyword evidence="1" id="KW-0704">Schiff base</keyword>
<dbReference type="SUPFAM" id="SSF51569">
    <property type="entry name" value="Aldolase"/>
    <property type="match status" value="1"/>
</dbReference>
<evidence type="ECO:0000313" key="2">
    <source>
        <dbReference type="EMBL" id="MBD2777265.1"/>
    </source>
</evidence>
<dbReference type="Pfam" id="PF00923">
    <property type="entry name" value="TAL_FSA"/>
    <property type="match status" value="1"/>
</dbReference>
<dbReference type="AlphaFoldDB" id="A0A8J6XRV9"/>
<dbReference type="PANTHER" id="PTHR10683">
    <property type="entry name" value="TRANSALDOLASE"/>
    <property type="match status" value="1"/>
</dbReference>
<dbReference type="Proteomes" id="UP000629098">
    <property type="component" value="Unassembled WGS sequence"/>
</dbReference>
<comment type="caution">
    <text evidence="2">The sequence shown here is derived from an EMBL/GenBank/DDBJ whole genome shotgun (WGS) entry which is preliminary data.</text>
</comment>
<dbReference type="InterPro" id="IPR013785">
    <property type="entry name" value="Aldolase_TIM"/>
</dbReference>
<organism evidence="2 3">
    <name type="scientific">Iningainema tapete BLCC-T55</name>
    <dbReference type="NCBI Taxonomy" id="2748662"/>
    <lineage>
        <taxon>Bacteria</taxon>
        <taxon>Bacillati</taxon>
        <taxon>Cyanobacteriota</taxon>
        <taxon>Cyanophyceae</taxon>
        <taxon>Nostocales</taxon>
        <taxon>Scytonemataceae</taxon>
        <taxon>Iningainema tapete</taxon>
    </lineage>
</organism>
<name>A0A8J6XRV9_9CYAN</name>
<proteinExistence type="predicted"/>